<keyword evidence="1" id="KW-0812">Transmembrane</keyword>
<evidence type="ECO:0000313" key="3">
    <source>
        <dbReference type="Proteomes" id="UP000239068"/>
    </source>
</evidence>
<name>A0A2S7WYP8_9FLAO</name>
<comment type="caution">
    <text evidence="2">The sequence shown here is derived from an EMBL/GenBank/DDBJ whole genome shotgun (WGS) entry which is preliminary data.</text>
</comment>
<sequence>MIKANKRSFKLLLISIISLLLYFFIENSERVNSTIVQIQNSGSYKVFGYFIFFNILKWFLVIFGIISLMMYLKIIFTRTNS</sequence>
<organism evidence="2 3">
    <name type="scientific">Polaribacter glomeratus</name>
    <dbReference type="NCBI Taxonomy" id="102"/>
    <lineage>
        <taxon>Bacteria</taxon>
        <taxon>Pseudomonadati</taxon>
        <taxon>Bacteroidota</taxon>
        <taxon>Flavobacteriia</taxon>
        <taxon>Flavobacteriales</taxon>
        <taxon>Flavobacteriaceae</taxon>
    </lineage>
</organism>
<protein>
    <submittedName>
        <fullName evidence="2">Uncharacterized protein</fullName>
    </submittedName>
</protein>
<reference evidence="2 3" key="1">
    <citation type="submission" date="2016-12" db="EMBL/GenBank/DDBJ databases">
        <title>Trade-off between light-utilization and light-protection in marine flavobacteria.</title>
        <authorList>
            <person name="Kumagai Y."/>
            <person name="Yoshizawa S."/>
            <person name="Kogure K."/>
            <person name="Iwasaki W."/>
        </authorList>
    </citation>
    <scope>NUCLEOTIDE SEQUENCE [LARGE SCALE GENOMIC DNA]</scope>
    <source>
        <strain evidence="2 3">ATCC 43844</strain>
    </source>
</reference>
<proteinExistence type="predicted"/>
<keyword evidence="3" id="KW-1185">Reference proteome</keyword>
<dbReference type="Proteomes" id="UP000239068">
    <property type="component" value="Unassembled WGS sequence"/>
</dbReference>
<dbReference type="AlphaFoldDB" id="A0A2S7WYP8"/>
<keyword evidence="1" id="KW-1133">Transmembrane helix</keyword>
<dbReference type="EMBL" id="MSCM01000001">
    <property type="protein sequence ID" value="PQJ82675.1"/>
    <property type="molecule type" value="Genomic_DNA"/>
</dbReference>
<evidence type="ECO:0000256" key="1">
    <source>
        <dbReference type="SAM" id="Phobius"/>
    </source>
</evidence>
<accession>A0A2S7WYP8</accession>
<evidence type="ECO:0000313" key="2">
    <source>
        <dbReference type="EMBL" id="PQJ82675.1"/>
    </source>
</evidence>
<feature type="transmembrane region" description="Helical" evidence="1">
    <location>
        <begin position="49"/>
        <end position="72"/>
    </location>
</feature>
<keyword evidence="1" id="KW-0472">Membrane</keyword>
<gene>
    <name evidence="2" type="ORF">BTO16_08845</name>
</gene>